<feature type="region of interest" description="Disordered" evidence="2">
    <location>
        <begin position="111"/>
        <end position="162"/>
    </location>
</feature>
<organism evidence="5 6">
    <name type="scientific">Heterodera trifolii</name>
    <dbReference type="NCBI Taxonomy" id="157864"/>
    <lineage>
        <taxon>Eukaryota</taxon>
        <taxon>Metazoa</taxon>
        <taxon>Ecdysozoa</taxon>
        <taxon>Nematoda</taxon>
        <taxon>Chromadorea</taxon>
        <taxon>Rhabditida</taxon>
        <taxon>Tylenchina</taxon>
        <taxon>Tylenchomorpha</taxon>
        <taxon>Tylenchoidea</taxon>
        <taxon>Heteroderidae</taxon>
        <taxon>Heteroderinae</taxon>
        <taxon>Heterodera</taxon>
    </lineage>
</organism>
<feature type="compositionally biased region" description="Polar residues" evidence="2">
    <location>
        <begin position="406"/>
        <end position="415"/>
    </location>
</feature>
<evidence type="ECO:0000313" key="5">
    <source>
        <dbReference type="EMBL" id="KAL3113586.1"/>
    </source>
</evidence>
<comment type="caution">
    <text evidence="5">The sequence shown here is derived from an EMBL/GenBank/DDBJ whole genome shotgun (WGS) entry which is preliminary data.</text>
</comment>
<evidence type="ECO:0000256" key="3">
    <source>
        <dbReference type="SAM" id="SignalP"/>
    </source>
</evidence>
<dbReference type="AlphaFoldDB" id="A0ABD2LED6"/>
<feature type="region of interest" description="Disordered" evidence="2">
    <location>
        <begin position="210"/>
        <end position="234"/>
    </location>
</feature>
<feature type="compositionally biased region" description="Low complexity" evidence="2">
    <location>
        <begin position="345"/>
        <end position="360"/>
    </location>
</feature>
<evidence type="ECO:0000256" key="2">
    <source>
        <dbReference type="SAM" id="MobiDB-lite"/>
    </source>
</evidence>
<dbReference type="InterPro" id="IPR003582">
    <property type="entry name" value="ShKT_dom"/>
</dbReference>
<feature type="region of interest" description="Disordered" evidence="2">
    <location>
        <begin position="388"/>
        <end position="417"/>
    </location>
</feature>
<proteinExistence type="predicted"/>
<protein>
    <recommendedName>
        <fullName evidence="4">ShKT domain-containing protein</fullName>
    </recommendedName>
</protein>
<dbReference type="Proteomes" id="UP001620626">
    <property type="component" value="Unassembled WGS sequence"/>
</dbReference>
<accession>A0ABD2LED6</accession>
<comment type="caution">
    <text evidence="1">Lacks conserved residue(s) required for the propagation of feature annotation.</text>
</comment>
<feature type="chain" id="PRO_5044886870" description="ShKT domain-containing protein" evidence="3">
    <location>
        <begin position="20"/>
        <end position="690"/>
    </location>
</feature>
<dbReference type="PROSITE" id="PS51670">
    <property type="entry name" value="SHKT"/>
    <property type="match status" value="1"/>
</dbReference>
<evidence type="ECO:0000259" key="4">
    <source>
        <dbReference type="PROSITE" id="PS51670"/>
    </source>
</evidence>
<feature type="domain" description="ShKT" evidence="4">
    <location>
        <begin position="510"/>
        <end position="546"/>
    </location>
</feature>
<dbReference type="EMBL" id="JBICBT010000442">
    <property type="protein sequence ID" value="KAL3113586.1"/>
    <property type="molecule type" value="Genomic_DNA"/>
</dbReference>
<feature type="region of interest" description="Disordered" evidence="2">
    <location>
        <begin position="345"/>
        <end position="373"/>
    </location>
</feature>
<evidence type="ECO:0000313" key="6">
    <source>
        <dbReference type="Proteomes" id="UP001620626"/>
    </source>
</evidence>
<feature type="compositionally biased region" description="Polar residues" evidence="2">
    <location>
        <begin position="123"/>
        <end position="132"/>
    </location>
</feature>
<gene>
    <name evidence="5" type="ORF">niasHT_018177</name>
</gene>
<feature type="compositionally biased region" description="Polar residues" evidence="2">
    <location>
        <begin position="211"/>
        <end position="222"/>
    </location>
</feature>
<keyword evidence="3" id="KW-0732">Signal</keyword>
<keyword evidence="6" id="KW-1185">Reference proteome</keyword>
<name>A0ABD2LED6_9BILA</name>
<reference evidence="5 6" key="1">
    <citation type="submission" date="2024-10" db="EMBL/GenBank/DDBJ databases">
        <authorList>
            <person name="Kim D."/>
        </authorList>
    </citation>
    <scope>NUCLEOTIDE SEQUENCE [LARGE SCALE GENOMIC DNA]</scope>
    <source>
        <strain evidence="5">BH-2024</strain>
    </source>
</reference>
<feature type="region of interest" description="Disordered" evidence="2">
    <location>
        <begin position="431"/>
        <end position="451"/>
    </location>
</feature>
<sequence length="690" mass="76472">MQFFFTKITIFIFVGIVFCAKDSKKAGELAVAVFKFIYNNEKLCGDIFGNSSWLPARHSCELRCRMDTEICQMSGEAMPIRRQRCHELPAECRRHLKKLLGGAELYTKPNKRLNPALAKQRKSSGATTNTKNALKAHVKPLQTATNPSRQIRPKTSPAARKPPIAELAPLVKDLNEILIHPAQFHTTTSALPIQTRRNVTRKSLVRPLPTLTISGQPSSTSMPRPRHVPSPVDDSLPRMFEQLYIESGSTTVKVGGRSDEETNNPTTVATTKMAHTGSTVAETTATNFTTLFTTTSPITTTETTATTTTTTVSKQEWQSAEMADQPFAGNPFVAVAANLSTETKNVTTNSSSSSINNKDSPIQGTLLSPTYKNEVFGPPLSQIAIDRQTKQRQRHNQLRDDELTDESSSSATAEINKQPKFADGYVESFTSSTWESPTSTTTSPASFSPITNNINKDLDNDVLKMIPKTMEEVDRRQIPWWHWRKFGDALRQRPIYQDLPSSPNAGDILLLDKSVRCCHWALEGLCDRSWQRFRELCPKSCGSLICSSIDGTLSCTRAINVDVIACYEQRLRQQNRPAQAQQLTVISTTVPSVTTVPWHGTTTVADKSSFGGGAKFETETNTVSEAVVTVENEDKRAFAVEKEMKMFMESMDYSDRAGGENIDQKIILETKTIYGCGDVSEPTNEMEEGM</sequence>
<evidence type="ECO:0000256" key="1">
    <source>
        <dbReference type="PROSITE-ProRule" id="PRU01005"/>
    </source>
</evidence>
<feature type="signal peptide" evidence="3">
    <location>
        <begin position="1"/>
        <end position="19"/>
    </location>
</feature>
<feature type="compositionally biased region" description="Polar residues" evidence="2">
    <location>
        <begin position="362"/>
        <end position="371"/>
    </location>
</feature>